<feature type="transmembrane region" description="Helical" evidence="9">
    <location>
        <begin position="60"/>
        <end position="77"/>
    </location>
</feature>
<dbReference type="Gene3D" id="3.30.565.10">
    <property type="entry name" value="Histidine kinase-like ATPase, C-terminal domain"/>
    <property type="match status" value="1"/>
</dbReference>
<dbReference type="EMBL" id="QTTN01000067">
    <property type="protein sequence ID" value="REE55463.1"/>
    <property type="molecule type" value="Genomic_DNA"/>
</dbReference>
<dbReference type="CDD" id="cd00082">
    <property type="entry name" value="HisKA"/>
    <property type="match status" value="1"/>
</dbReference>
<dbReference type="PRINTS" id="PR00344">
    <property type="entry name" value="BCTRLSENSOR"/>
</dbReference>
<gene>
    <name evidence="11" type="ORF">A8990_1679</name>
</gene>
<dbReference type="InterPro" id="IPR036890">
    <property type="entry name" value="HATPase_C_sf"/>
</dbReference>
<evidence type="ECO:0000256" key="4">
    <source>
        <dbReference type="ARBA" id="ARBA00022679"/>
    </source>
</evidence>
<dbReference type="InterPro" id="IPR005467">
    <property type="entry name" value="His_kinase_dom"/>
</dbReference>
<keyword evidence="3" id="KW-0597">Phosphoprotein</keyword>
<keyword evidence="4" id="KW-0808">Transferase</keyword>
<accession>A0A3D9Q400</accession>
<proteinExistence type="predicted"/>
<keyword evidence="5" id="KW-0547">Nucleotide-binding</keyword>
<evidence type="ECO:0000256" key="2">
    <source>
        <dbReference type="ARBA" id="ARBA00012438"/>
    </source>
</evidence>
<evidence type="ECO:0000256" key="6">
    <source>
        <dbReference type="ARBA" id="ARBA00022777"/>
    </source>
</evidence>
<evidence type="ECO:0000256" key="8">
    <source>
        <dbReference type="ARBA" id="ARBA00023012"/>
    </source>
</evidence>
<feature type="transmembrane region" description="Helical" evidence="9">
    <location>
        <begin position="104"/>
        <end position="121"/>
    </location>
</feature>
<evidence type="ECO:0000256" key="9">
    <source>
        <dbReference type="SAM" id="Phobius"/>
    </source>
</evidence>
<sequence length="417" mass="46845">MLSVLAYEFHGLLYILTACMLILIVKPRAMVTVKQRGLLFIAIFVLLSVCYMSMEEIDPLVFALYLIPILTALSSMFEGWPASTVAWIAFLVCGYWIAGTEPVATVVGATVILLLGLLFHFKWLRTSELSQLMYKALLFIAIYEAVYIGIYYQRGYEVPLSMLAVILAGTFLSTALVFFTFYQVRNHERMREELYNAEKYHMIGQLAASISHEIRNPLTTTRGFLQMMGKPNINQEALERYRMHAIDGIEHANSIITDYLNYAKPSIEDARPIDVKAEINALIPWVSPLSVMSSIEINIVHEQEQCFYILGEPKKFQQCLLNLMKNAIEAMPGGGVLTITTRVDQSNVYIQIADTGIGMNKLQLKRIGMPFFTTKEKGTGLGLMVVVSLVKVMGGQIVFSSKTGKGTICEIRYVLHS</sequence>
<dbReference type="PROSITE" id="PS50109">
    <property type="entry name" value="HIS_KIN"/>
    <property type="match status" value="1"/>
</dbReference>
<dbReference type="InterPro" id="IPR004358">
    <property type="entry name" value="Sig_transdc_His_kin-like_C"/>
</dbReference>
<feature type="transmembrane region" description="Helical" evidence="9">
    <location>
        <begin position="133"/>
        <end position="152"/>
    </location>
</feature>
<dbReference type="GO" id="GO:0000155">
    <property type="term" value="F:phosphorelay sensor kinase activity"/>
    <property type="evidence" value="ECO:0007669"/>
    <property type="project" value="InterPro"/>
</dbReference>
<evidence type="ECO:0000256" key="5">
    <source>
        <dbReference type="ARBA" id="ARBA00022741"/>
    </source>
</evidence>
<dbReference type="InterPro" id="IPR036097">
    <property type="entry name" value="HisK_dim/P_sf"/>
</dbReference>
<evidence type="ECO:0000256" key="7">
    <source>
        <dbReference type="ARBA" id="ARBA00022840"/>
    </source>
</evidence>
<keyword evidence="9" id="KW-1133">Transmembrane helix</keyword>
<keyword evidence="6 11" id="KW-0418">Kinase</keyword>
<dbReference type="Gene3D" id="1.10.287.130">
    <property type="match status" value="1"/>
</dbReference>
<dbReference type="EC" id="2.7.13.3" evidence="2"/>
<keyword evidence="12" id="KW-1185">Reference proteome</keyword>
<evidence type="ECO:0000313" key="11">
    <source>
        <dbReference type="EMBL" id="REE55463.1"/>
    </source>
</evidence>
<keyword evidence="9" id="KW-0812">Transmembrane</keyword>
<dbReference type="GO" id="GO:0005524">
    <property type="term" value="F:ATP binding"/>
    <property type="evidence" value="ECO:0007669"/>
    <property type="project" value="UniProtKB-KW"/>
</dbReference>
<dbReference type="Pfam" id="PF00512">
    <property type="entry name" value="HisKA"/>
    <property type="match status" value="1"/>
</dbReference>
<evidence type="ECO:0000313" key="12">
    <source>
        <dbReference type="Proteomes" id="UP000256304"/>
    </source>
</evidence>
<keyword evidence="8" id="KW-0902">Two-component regulatory system</keyword>
<reference evidence="11 12" key="1">
    <citation type="submission" date="2018-08" db="EMBL/GenBank/DDBJ databases">
        <title>Genomic Encyclopedia of Type Strains, Phase III (KMG-III): the genomes of soil and plant-associated and newly described type strains.</title>
        <authorList>
            <person name="Whitman W."/>
        </authorList>
    </citation>
    <scope>NUCLEOTIDE SEQUENCE [LARGE SCALE GENOMIC DNA]</scope>
    <source>
        <strain evidence="11 12">CGMCC 1.10966</strain>
    </source>
</reference>
<feature type="transmembrane region" description="Helical" evidence="9">
    <location>
        <begin position="6"/>
        <end position="25"/>
    </location>
</feature>
<dbReference type="Proteomes" id="UP000256304">
    <property type="component" value="Unassembled WGS sequence"/>
</dbReference>
<dbReference type="Pfam" id="PF02518">
    <property type="entry name" value="HATPase_c"/>
    <property type="match status" value="1"/>
</dbReference>
<evidence type="ECO:0000256" key="3">
    <source>
        <dbReference type="ARBA" id="ARBA00022553"/>
    </source>
</evidence>
<keyword evidence="7" id="KW-0067">ATP-binding</keyword>
<dbReference type="PANTHER" id="PTHR43065:SF46">
    <property type="entry name" value="C4-DICARBOXYLATE TRANSPORT SENSOR PROTEIN DCTB"/>
    <property type="match status" value="1"/>
</dbReference>
<dbReference type="SUPFAM" id="SSF55874">
    <property type="entry name" value="ATPase domain of HSP90 chaperone/DNA topoisomerase II/histidine kinase"/>
    <property type="match status" value="1"/>
</dbReference>
<comment type="caution">
    <text evidence="11">The sequence shown here is derived from an EMBL/GenBank/DDBJ whole genome shotgun (WGS) entry which is preliminary data.</text>
</comment>
<dbReference type="SUPFAM" id="SSF47384">
    <property type="entry name" value="Homodimeric domain of signal transducing histidine kinase"/>
    <property type="match status" value="1"/>
</dbReference>
<feature type="domain" description="Histidine kinase" evidence="10">
    <location>
        <begin position="209"/>
        <end position="417"/>
    </location>
</feature>
<keyword evidence="9" id="KW-0472">Membrane</keyword>
<dbReference type="AlphaFoldDB" id="A0A3D9Q400"/>
<evidence type="ECO:0000256" key="1">
    <source>
        <dbReference type="ARBA" id="ARBA00000085"/>
    </source>
</evidence>
<dbReference type="SMART" id="SM00388">
    <property type="entry name" value="HisKA"/>
    <property type="match status" value="1"/>
</dbReference>
<name>A0A3D9Q400_9BACL</name>
<dbReference type="InterPro" id="IPR003594">
    <property type="entry name" value="HATPase_dom"/>
</dbReference>
<dbReference type="PANTHER" id="PTHR43065">
    <property type="entry name" value="SENSOR HISTIDINE KINASE"/>
    <property type="match status" value="1"/>
</dbReference>
<dbReference type="SMART" id="SM00387">
    <property type="entry name" value="HATPase_c"/>
    <property type="match status" value="1"/>
</dbReference>
<dbReference type="OrthoDB" id="9815750at2"/>
<protein>
    <recommendedName>
        <fullName evidence="2">histidine kinase</fullName>
        <ecNumber evidence="2">2.7.13.3</ecNumber>
    </recommendedName>
</protein>
<comment type="catalytic activity">
    <reaction evidence="1">
        <text>ATP + protein L-histidine = ADP + protein N-phospho-L-histidine.</text>
        <dbReference type="EC" id="2.7.13.3"/>
    </reaction>
</comment>
<evidence type="ECO:0000259" key="10">
    <source>
        <dbReference type="PROSITE" id="PS50109"/>
    </source>
</evidence>
<organism evidence="11 12">
    <name type="scientific">Paenibacillus taihuensis</name>
    <dbReference type="NCBI Taxonomy" id="1156355"/>
    <lineage>
        <taxon>Bacteria</taxon>
        <taxon>Bacillati</taxon>
        <taxon>Bacillota</taxon>
        <taxon>Bacilli</taxon>
        <taxon>Bacillales</taxon>
        <taxon>Paenibacillaceae</taxon>
        <taxon>Paenibacillus</taxon>
    </lineage>
</organism>
<dbReference type="InterPro" id="IPR003661">
    <property type="entry name" value="HisK_dim/P_dom"/>
</dbReference>
<feature type="transmembrane region" description="Helical" evidence="9">
    <location>
        <begin position="37"/>
        <end position="54"/>
    </location>
</feature>
<feature type="transmembrane region" description="Helical" evidence="9">
    <location>
        <begin position="158"/>
        <end position="182"/>
    </location>
</feature>
<feature type="transmembrane region" description="Helical" evidence="9">
    <location>
        <begin position="82"/>
        <end position="98"/>
    </location>
</feature>